<proteinExistence type="predicted"/>
<feature type="compositionally biased region" description="Low complexity" evidence="1">
    <location>
        <begin position="20"/>
        <end position="29"/>
    </location>
</feature>
<feature type="region of interest" description="Disordered" evidence="1">
    <location>
        <begin position="221"/>
        <end position="245"/>
    </location>
</feature>
<reference evidence="2" key="3">
    <citation type="submission" date="2021-05" db="UniProtKB">
        <authorList>
            <consortium name="EnsemblPlants"/>
        </authorList>
    </citation>
    <scope>IDENTIFICATION</scope>
    <source>
        <strain evidence="2">cv. B73</strain>
    </source>
</reference>
<sequence>MTIDEHRRRSAPPRGGRDGGAVLPAEEEAAPVLGEPVAVAGAVEAQQDLALGNGGRAERHRLKSTAFHDAPPPIQPLVPRHPLGALARHHVADLRRQEALLHLHPLRRVRRERRVQRVEDRRVVVQGLQKPSWNITTRVKDDYQYFIIKSKRRLSCRPLVVGLGHLVLQRRRRRRQAAAAAACELSCVVQVRRQADAHLQPAGCRLLSAYKSRLRHGQALRQRRQLVRRRRRSHPHRGDRGGAPTVVVHHYSGRRLLLPRHLLLVPDVASVLVVVQEAGVHGRQVVVGMAVGRRARERRRAGALLVAAVVNVPLVQRALRLSLAVVVSKAAVQRLAGAADTSICWSMRRVAVLVAAAAGAEEVGREGRSPGGRRVSARRGHHVLPLGGRRHQVPHR</sequence>
<feature type="compositionally biased region" description="Basic residues" evidence="1">
    <location>
        <begin position="375"/>
        <end position="396"/>
    </location>
</feature>
<evidence type="ECO:0000313" key="2">
    <source>
        <dbReference type="EnsemblPlants" id="Zm00001eb170100_P001"/>
    </source>
</evidence>
<dbReference type="Gramene" id="Zm00001eb170100_T001">
    <property type="protein sequence ID" value="Zm00001eb170100_P001"/>
    <property type="gene ID" value="Zm00001eb170100"/>
</dbReference>
<protein>
    <submittedName>
        <fullName evidence="2">Uncharacterized protein</fullName>
    </submittedName>
</protein>
<dbReference type="AlphaFoldDB" id="A0A804NLT0"/>
<dbReference type="InParanoid" id="A0A804NLT0"/>
<accession>A0A804NLT0</accession>
<dbReference type="EnsemblPlants" id="Zm00001eb170100_T001">
    <property type="protein sequence ID" value="Zm00001eb170100_P001"/>
    <property type="gene ID" value="Zm00001eb170100"/>
</dbReference>
<reference evidence="3" key="1">
    <citation type="journal article" date="2009" name="Science">
        <title>The B73 maize genome: complexity, diversity, and dynamics.</title>
        <authorList>
            <person name="Schnable P.S."/>
            <person name="Ware D."/>
            <person name="Fulton R.S."/>
            <person name="Stein J.C."/>
            <person name="Wei F."/>
            <person name="Pasternak S."/>
            <person name="Liang C."/>
            <person name="Zhang J."/>
            <person name="Fulton L."/>
            <person name="Graves T.A."/>
            <person name="Minx P."/>
            <person name="Reily A.D."/>
            <person name="Courtney L."/>
            <person name="Kruchowski S.S."/>
            <person name="Tomlinson C."/>
            <person name="Strong C."/>
            <person name="Delehaunty K."/>
            <person name="Fronick C."/>
            <person name="Courtney B."/>
            <person name="Rock S.M."/>
            <person name="Belter E."/>
            <person name="Du F."/>
            <person name="Kim K."/>
            <person name="Abbott R.M."/>
            <person name="Cotton M."/>
            <person name="Levy A."/>
            <person name="Marchetto P."/>
            <person name="Ochoa K."/>
            <person name="Jackson S.M."/>
            <person name="Gillam B."/>
            <person name="Chen W."/>
            <person name="Yan L."/>
            <person name="Higginbotham J."/>
            <person name="Cardenas M."/>
            <person name="Waligorski J."/>
            <person name="Applebaum E."/>
            <person name="Phelps L."/>
            <person name="Falcone J."/>
            <person name="Kanchi K."/>
            <person name="Thane T."/>
            <person name="Scimone A."/>
            <person name="Thane N."/>
            <person name="Henke J."/>
            <person name="Wang T."/>
            <person name="Ruppert J."/>
            <person name="Shah N."/>
            <person name="Rotter K."/>
            <person name="Hodges J."/>
            <person name="Ingenthron E."/>
            <person name="Cordes M."/>
            <person name="Kohlberg S."/>
            <person name="Sgro J."/>
            <person name="Delgado B."/>
            <person name="Mead K."/>
            <person name="Chinwalla A."/>
            <person name="Leonard S."/>
            <person name="Crouse K."/>
            <person name="Collura K."/>
            <person name="Kudrna D."/>
            <person name="Currie J."/>
            <person name="He R."/>
            <person name="Angelova A."/>
            <person name="Rajasekar S."/>
            <person name="Mueller T."/>
            <person name="Lomeli R."/>
            <person name="Scara G."/>
            <person name="Ko A."/>
            <person name="Delaney K."/>
            <person name="Wissotski M."/>
            <person name="Lopez G."/>
            <person name="Campos D."/>
            <person name="Braidotti M."/>
            <person name="Ashley E."/>
            <person name="Golser W."/>
            <person name="Kim H."/>
            <person name="Lee S."/>
            <person name="Lin J."/>
            <person name="Dujmic Z."/>
            <person name="Kim W."/>
            <person name="Talag J."/>
            <person name="Zuccolo A."/>
            <person name="Fan C."/>
            <person name="Sebastian A."/>
            <person name="Kramer M."/>
            <person name="Spiegel L."/>
            <person name="Nascimento L."/>
            <person name="Zutavern T."/>
            <person name="Miller B."/>
            <person name="Ambroise C."/>
            <person name="Muller S."/>
            <person name="Spooner W."/>
            <person name="Narechania A."/>
            <person name="Ren L."/>
            <person name="Wei S."/>
            <person name="Kumari S."/>
            <person name="Faga B."/>
            <person name="Levy M.J."/>
            <person name="McMahan L."/>
            <person name="Van Buren P."/>
            <person name="Vaughn M.W."/>
            <person name="Ying K."/>
            <person name="Yeh C.-T."/>
            <person name="Emrich S.J."/>
            <person name="Jia Y."/>
            <person name="Kalyanaraman A."/>
            <person name="Hsia A.-P."/>
            <person name="Barbazuk W.B."/>
            <person name="Baucom R.S."/>
            <person name="Brutnell T.P."/>
            <person name="Carpita N.C."/>
            <person name="Chaparro C."/>
            <person name="Chia J.-M."/>
            <person name="Deragon J.-M."/>
            <person name="Estill J.C."/>
            <person name="Fu Y."/>
            <person name="Jeddeloh J.A."/>
            <person name="Han Y."/>
            <person name="Lee H."/>
            <person name="Li P."/>
            <person name="Lisch D.R."/>
            <person name="Liu S."/>
            <person name="Liu Z."/>
            <person name="Nagel D.H."/>
            <person name="McCann M.C."/>
            <person name="SanMiguel P."/>
            <person name="Myers A.M."/>
            <person name="Nettleton D."/>
            <person name="Nguyen J."/>
            <person name="Penning B.W."/>
            <person name="Ponnala L."/>
            <person name="Schneider K.L."/>
            <person name="Schwartz D.C."/>
            <person name="Sharma A."/>
            <person name="Soderlund C."/>
            <person name="Springer N.M."/>
            <person name="Sun Q."/>
            <person name="Wang H."/>
            <person name="Waterman M."/>
            <person name="Westerman R."/>
            <person name="Wolfgruber T.K."/>
            <person name="Yang L."/>
            <person name="Yu Y."/>
            <person name="Zhang L."/>
            <person name="Zhou S."/>
            <person name="Zhu Q."/>
            <person name="Bennetzen J.L."/>
            <person name="Dawe R.K."/>
            <person name="Jiang J."/>
            <person name="Jiang N."/>
            <person name="Presting G.G."/>
            <person name="Wessler S.R."/>
            <person name="Aluru S."/>
            <person name="Martienssen R.A."/>
            <person name="Clifton S.W."/>
            <person name="McCombie W.R."/>
            <person name="Wing R.A."/>
            <person name="Wilson R.K."/>
        </authorList>
    </citation>
    <scope>NUCLEOTIDE SEQUENCE [LARGE SCALE GENOMIC DNA]</scope>
    <source>
        <strain evidence="3">cv. B73</strain>
    </source>
</reference>
<feature type="compositionally biased region" description="Basic residues" evidence="1">
    <location>
        <begin position="221"/>
        <end position="237"/>
    </location>
</feature>
<feature type="region of interest" description="Disordered" evidence="1">
    <location>
        <begin position="365"/>
        <end position="396"/>
    </location>
</feature>
<evidence type="ECO:0000256" key="1">
    <source>
        <dbReference type="SAM" id="MobiDB-lite"/>
    </source>
</evidence>
<feature type="region of interest" description="Disordered" evidence="1">
    <location>
        <begin position="1"/>
        <end position="29"/>
    </location>
</feature>
<name>A0A804NLT0_MAIZE</name>
<organism evidence="2 3">
    <name type="scientific">Zea mays</name>
    <name type="common">Maize</name>
    <dbReference type="NCBI Taxonomy" id="4577"/>
    <lineage>
        <taxon>Eukaryota</taxon>
        <taxon>Viridiplantae</taxon>
        <taxon>Streptophyta</taxon>
        <taxon>Embryophyta</taxon>
        <taxon>Tracheophyta</taxon>
        <taxon>Spermatophyta</taxon>
        <taxon>Magnoliopsida</taxon>
        <taxon>Liliopsida</taxon>
        <taxon>Poales</taxon>
        <taxon>Poaceae</taxon>
        <taxon>PACMAD clade</taxon>
        <taxon>Panicoideae</taxon>
        <taxon>Andropogonodae</taxon>
        <taxon>Andropogoneae</taxon>
        <taxon>Tripsacinae</taxon>
        <taxon>Zea</taxon>
    </lineage>
</organism>
<evidence type="ECO:0000313" key="3">
    <source>
        <dbReference type="Proteomes" id="UP000007305"/>
    </source>
</evidence>
<dbReference type="Proteomes" id="UP000007305">
    <property type="component" value="Chromosome 4"/>
</dbReference>
<reference evidence="2" key="2">
    <citation type="submission" date="2019-07" db="EMBL/GenBank/DDBJ databases">
        <authorList>
            <person name="Seetharam A."/>
            <person name="Woodhouse M."/>
            <person name="Cannon E."/>
        </authorList>
    </citation>
    <scope>NUCLEOTIDE SEQUENCE [LARGE SCALE GENOMIC DNA]</scope>
    <source>
        <strain evidence="2">cv. B73</strain>
    </source>
</reference>
<keyword evidence="3" id="KW-1185">Reference proteome</keyword>